<reference evidence="2 3" key="1">
    <citation type="journal article" date="2022" name="ISME Commun">
        <title>Vulcanimicrobium alpinus gen. nov. sp. nov., the first cultivated representative of the candidate phylum 'Eremiobacterota', is a metabolically versatile aerobic anoxygenic phototroph.</title>
        <authorList>
            <person name="Yabe S."/>
            <person name="Muto K."/>
            <person name="Abe K."/>
            <person name="Yokota A."/>
            <person name="Staudigel H."/>
            <person name="Tebo B.M."/>
        </authorList>
    </citation>
    <scope>NUCLEOTIDE SEQUENCE [LARGE SCALE GENOMIC DNA]</scope>
    <source>
        <strain evidence="2 3">WC8-2</strain>
    </source>
</reference>
<sequence length="179" mass="19291">MKRLIACVSLVTAATTAATVLAPAKPADAAGHHGKPVAQAKCRVAPADEYFGKLKMSILGIRNTIKDQGLKVDYQPDKAETTFNAIALTEDAIHDWEHKYPCDSWLPGTIYALEHYYAKIHTSDGVRHVHATYAWLRRDFPRARMMQVAMRENSTASAIPPAGAAVVTTGGVPAASPAP</sequence>
<dbReference type="AlphaFoldDB" id="A0AAN2C8Y6"/>
<dbReference type="EMBL" id="AP025523">
    <property type="protein sequence ID" value="BDE05759.1"/>
    <property type="molecule type" value="Genomic_DNA"/>
</dbReference>
<keyword evidence="3" id="KW-1185">Reference proteome</keyword>
<evidence type="ECO:0000313" key="3">
    <source>
        <dbReference type="Proteomes" id="UP001317532"/>
    </source>
</evidence>
<evidence type="ECO:0000313" key="2">
    <source>
        <dbReference type="EMBL" id="BDE05759.1"/>
    </source>
</evidence>
<name>A0AAN2C8Y6_UNVUL</name>
<evidence type="ECO:0008006" key="4">
    <source>
        <dbReference type="Google" id="ProtNLM"/>
    </source>
</evidence>
<organism evidence="2 3">
    <name type="scientific">Vulcanimicrobium alpinum</name>
    <dbReference type="NCBI Taxonomy" id="3016050"/>
    <lineage>
        <taxon>Bacteria</taxon>
        <taxon>Bacillati</taxon>
        <taxon>Vulcanimicrobiota</taxon>
        <taxon>Vulcanimicrobiia</taxon>
        <taxon>Vulcanimicrobiales</taxon>
        <taxon>Vulcanimicrobiaceae</taxon>
        <taxon>Vulcanimicrobium</taxon>
    </lineage>
</organism>
<keyword evidence="1" id="KW-0732">Signal</keyword>
<dbReference type="KEGG" id="vab:WPS_10350"/>
<feature type="chain" id="PRO_5042934380" description="Secreted protein" evidence="1">
    <location>
        <begin position="30"/>
        <end position="179"/>
    </location>
</feature>
<proteinExistence type="predicted"/>
<accession>A0AAN2C8Y6</accession>
<gene>
    <name evidence="2" type="ORF">WPS_10350</name>
</gene>
<dbReference type="Proteomes" id="UP001317532">
    <property type="component" value="Chromosome"/>
</dbReference>
<feature type="signal peptide" evidence="1">
    <location>
        <begin position="1"/>
        <end position="29"/>
    </location>
</feature>
<evidence type="ECO:0000256" key="1">
    <source>
        <dbReference type="SAM" id="SignalP"/>
    </source>
</evidence>
<protein>
    <recommendedName>
        <fullName evidence="4">Secreted protein</fullName>
    </recommendedName>
</protein>